<dbReference type="EMBL" id="AFNU02000014">
    <property type="protein sequence ID" value="ERJ11163.1"/>
    <property type="molecule type" value="Genomic_DNA"/>
</dbReference>
<dbReference type="Proteomes" id="UP000005707">
    <property type="component" value="Unassembled WGS sequence"/>
</dbReference>
<comment type="caution">
    <text evidence="2">The sequence shown here is derived from an EMBL/GenBank/DDBJ whole genome shotgun (WGS) entry which is preliminary data.</text>
</comment>
<sequence>MNNNNQYGTGFSAMSPQARQESQQAAQQMRSYQPNQNQGQGGQNYMTEFSRGMGVSAMSPQARQESQQAAQQMRSYQPNQNQGQQGQ</sequence>
<dbReference type="AlphaFoldDB" id="U2E7I4"/>
<reference evidence="2 3" key="2">
    <citation type="journal article" date="2013" name="PLoS ONE">
        <title>INDIGO - INtegrated Data Warehouse of MIcrobial GenOmes with Examples from the Red Sea Extremophiles.</title>
        <authorList>
            <person name="Alam I."/>
            <person name="Antunes A."/>
            <person name="Kamau A.A."/>
            <person name="Ba Alawi W."/>
            <person name="Kalkatawi M."/>
            <person name="Stingl U."/>
            <person name="Bajic V.B."/>
        </authorList>
    </citation>
    <scope>NUCLEOTIDE SEQUENCE [LARGE SCALE GENOMIC DNA]</scope>
    <source>
        <strain evidence="2 3">SSD-17B</strain>
    </source>
</reference>
<feature type="compositionally biased region" description="Low complexity" evidence="1">
    <location>
        <begin position="61"/>
        <end position="87"/>
    </location>
</feature>
<feature type="non-terminal residue" evidence="2">
    <location>
        <position position="87"/>
    </location>
</feature>
<proteinExistence type="predicted"/>
<organism evidence="2 3">
    <name type="scientific">Haloplasma contractile SSD-17B</name>
    <dbReference type="NCBI Taxonomy" id="1033810"/>
    <lineage>
        <taxon>Bacteria</taxon>
        <taxon>Bacillati</taxon>
        <taxon>Mycoplasmatota</taxon>
        <taxon>Mollicutes</taxon>
        <taxon>Haloplasmatales</taxon>
        <taxon>Haloplasmataceae</taxon>
        <taxon>Haloplasma</taxon>
    </lineage>
</organism>
<protein>
    <submittedName>
        <fullName evidence="2">Uncharacterized protein</fullName>
    </submittedName>
</protein>
<name>U2E7I4_9MOLU</name>
<reference evidence="2 3" key="1">
    <citation type="journal article" date="2011" name="J. Bacteriol.">
        <title>Genome sequence of Haloplasma contractile, an unusual contractile bacterium from a deep-sea anoxic brine lake.</title>
        <authorList>
            <person name="Antunes A."/>
            <person name="Alam I."/>
            <person name="El Dorry H."/>
            <person name="Siam R."/>
            <person name="Robertson A."/>
            <person name="Bajic V.B."/>
            <person name="Stingl U."/>
        </authorList>
    </citation>
    <scope>NUCLEOTIDE SEQUENCE [LARGE SCALE GENOMIC DNA]</scope>
    <source>
        <strain evidence="2 3">SSD-17B</strain>
    </source>
</reference>
<gene>
    <name evidence="2" type="ORF">HLPCO_002732</name>
</gene>
<feature type="region of interest" description="Disordered" evidence="1">
    <location>
        <begin position="1"/>
        <end position="87"/>
    </location>
</feature>
<evidence type="ECO:0000313" key="2">
    <source>
        <dbReference type="EMBL" id="ERJ11163.1"/>
    </source>
</evidence>
<evidence type="ECO:0000256" key="1">
    <source>
        <dbReference type="SAM" id="MobiDB-lite"/>
    </source>
</evidence>
<evidence type="ECO:0000313" key="3">
    <source>
        <dbReference type="Proteomes" id="UP000005707"/>
    </source>
</evidence>
<accession>U2E7I4</accession>
<keyword evidence="3" id="KW-1185">Reference proteome</keyword>
<feature type="compositionally biased region" description="Polar residues" evidence="1">
    <location>
        <begin position="1"/>
        <end position="15"/>
    </location>
</feature>
<dbReference type="InParanoid" id="U2E7I4"/>
<feature type="compositionally biased region" description="Low complexity" evidence="1">
    <location>
        <begin position="17"/>
        <end position="28"/>
    </location>
</feature>